<accession>A0A2M4B705</accession>
<protein>
    <submittedName>
        <fullName evidence="2">Putative secreted protein</fullName>
    </submittedName>
</protein>
<organism evidence="2">
    <name type="scientific">Anopheles triannulatus</name>
    <dbReference type="NCBI Taxonomy" id="58253"/>
    <lineage>
        <taxon>Eukaryota</taxon>
        <taxon>Metazoa</taxon>
        <taxon>Ecdysozoa</taxon>
        <taxon>Arthropoda</taxon>
        <taxon>Hexapoda</taxon>
        <taxon>Insecta</taxon>
        <taxon>Pterygota</taxon>
        <taxon>Neoptera</taxon>
        <taxon>Endopterygota</taxon>
        <taxon>Diptera</taxon>
        <taxon>Nematocera</taxon>
        <taxon>Culicoidea</taxon>
        <taxon>Culicidae</taxon>
        <taxon>Anophelinae</taxon>
        <taxon>Anopheles</taxon>
    </lineage>
</organism>
<keyword evidence="1" id="KW-0732">Signal</keyword>
<evidence type="ECO:0000313" key="2">
    <source>
        <dbReference type="EMBL" id="MBW48833.1"/>
    </source>
</evidence>
<feature type="chain" id="PRO_5014928153" evidence="1">
    <location>
        <begin position="21"/>
        <end position="84"/>
    </location>
</feature>
<reference evidence="2" key="1">
    <citation type="submission" date="2018-01" db="EMBL/GenBank/DDBJ databases">
        <title>An insight into the sialome of Amazonian anophelines.</title>
        <authorList>
            <person name="Ribeiro J.M."/>
            <person name="Scarpassa V."/>
            <person name="Calvo E."/>
        </authorList>
    </citation>
    <scope>NUCLEOTIDE SEQUENCE</scope>
    <source>
        <tissue evidence="2">Salivary glands</tissue>
    </source>
</reference>
<sequence>MFSSLMSPWQMCCLWHWCSAHRIWNVIHFFSISVRKGRVETRSYRLCFTYCRTIRHAFSIISTFWNGKQLTALARYFLMYSIRS</sequence>
<name>A0A2M4B705_9DIPT</name>
<dbReference type="EMBL" id="GGFK01015512">
    <property type="protein sequence ID" value="MBW48833.1"/>
    <property type="molecule type" value="Transcribed_RNA"/>
</dbReference>
<feature type="signal peptide" evidence="1">
    <location>
        <begin position="1"/>
        <end position="20"/>
    </location>
</feature>
<proteinExistence type="predicted"/>
<evidence type="ECO:0000256" key="1">
    <source>
        <dbReference type="SAM" id="SignalP"/>
    </source>
</evidence>
<dbReference type="AlphaFoldDB" id="A0A2M4B705"/>